<dbReference type="AlphaFoldDB" id="A0A1R4AA80"/>
<dbReference type="Proteomes" id="UP000002899">
    <property type="component" value="Chromosome II"/>
</dbReference>
<evidence type="ECO:0000256" key="1">
    <source>
        <dbReference type="SAM" id="SignalP"/>
    </source>
</evidence>
<evidence type="ECO:0000313" key="2">
    <source>
        <dbReference type="EMBL" id="SJK85909.1"/>
    </source>
</evidence>
<feature type="signal peptide" evidence="1">
    <location>
        <begin position="1"/>
        <end position="20"/>
    </location>
</feature>
<reference evidence="2 3" key="3">
    <citation type="journal article" date="2016" name="Sci. Rep.">
        <title>Genome-wide diversity and gene expression profiling of Babesia microti isolates identify polymorphic genes that mediate host-pathogen interactions.</title>
        <authorList>
            <person name="Silva J.C."/>
            <person name="Cornillot E."/>
            <person name="McCracken C."/>
            <person name="Usmani-Brown S."/>
            <person name="Dwivedi A."/>
            <person name="Ifeonu O.O."/>
            <person name="Crabtree J."/>
            <person name="Gotia H.T."/>
            <person name="Virji A.Z."/>
            <person name="Reynes C."/>
            <person name="Colinge J."/>
            <person name="Kumar V."/>
            <person name="Lawres L."/>
            <person name="Pazzi J.E."/>
            <person name="Pablo J.V."/>
            <person name="Hung C."/>
            <person name="Brancato J."/>
            <person name="Kumari P."/>
            <person name="Orvis J."/>
            <person name="Tretina K."/>
            <person name="Chibucos M."/>
            <person name="Ott S."/>
            <person name="Sadzewicz L."/>
            <person name="Sengamalay N."/>
            <person name="Shetty A.C."/>
            <person name="Su Q."/>
            <person name="Tallon L."/>
            <person name="Fraser C.M."/>
            <person name="Frutos R."/>
            <person name="Molina D.M."/>
            <person name="Krause P.J."/>
            <person name="Ben Mamoun C."/>
        </authorList>
    </citation>
    <scope>NUCLEOTIDE SEQUENCE [LARGE SCALE GENOMIC DNA]</scope>
    <source>
        <strain evidence="2 3">RI</strain>
    </source>
</reference>
<reference evidence="2 3" key="2">
    <citation type="journal article" date="2013" name="PLoS ONE">
        <title>Whole genome mapping and re-organization of the nuclear and mitochondrial genomes of Babesia microti isolates.</title>
        <authorList>
            <person name="Cornillot E."/>
            <person name="Dassouli A."/>
            <person name="Garg A."/>
            <person name="Pachikara N."/>
            <person name="Randazzo S."/>
            <person name="Depoix D."/>
            <person name="Carcy B."/>
            <person name="Delbecq S."/>
            <person name="Frutos R."/>
            <person name="Silva J.C."/>
            <person name="Sutton R."/>
            <person name="Krause P.J."/>
            <person name="Mamoun C.B."/>
        </authorList>
    </citation>
    <scope>NUCLEOTIDE SEQUENCE [LARGE SCALE GENOMIC DNA]</scope>
    <source>
        <strain evidence="2 3">RI</strain>
    </source>
</reference>
<dbReference type="VEuPathDB" id="PiroplasmaDB:BMR1_02g01510"/>
<protein>
    <submittedName>
        <fullName evidence="2">Uncharacterized protein</fullName>
    </submittedName>
</protein>
<sequence length="114" mass="13106">MKTFSIIITFITLFLITSEGHNLSSAGYTHQFLQITSKEIDRDSNTEPTPIVHIVSQDNSKISDQKVGSFLRKKIWNYSNGWMSSNASNFYRQLIDNEKLNLSRICDVNECQNK</sequence>
<gene>
    <name evidence="2" type="ORF">BMR1_02g01510</name>
</gene>
<dbReference type="KEGG" id="bmic:BMR1_02g01510"/>
<keyword evidence="3" id="KW-1185">Reference proteome</keyword>
<organism evidence="2 3">
    <name type="scientific">Babesia microti (strain RI)</name>
    <dbReference type="NCBI Taxonomy" id="1133968"/>
    <lineage>
        <taxon>Eukaryota</taxon>
        <taxon>Sar</taxon>
        <taxon>Alveolata</taxon>
        <taxon>Apicomplexa</taxon>
        <taxon>Aconoidasida</taxon>
        <taxon>Piroplasmida</taxon>
        <taxon>Babesiidae</taxon>
        <taxon>Babesia</taxon>
    </lineage>
</organism>
<keyword evidence="1" id="KW-0732">Signal</keyword>
<proteinExistence type="predicted"/>
<name>A0A1R4AA80_BABMR</name>
<dbReference type="GeneID" id="24424089"/>
<feature type="chain" id="PRO_5013136849" evidence="1">
    <location>
        <begin position="21"/>
        <end position="114"/>
    </location>
</feature>
<evidence type="ECO:0000313" key="3">
    <source>
        <dbReference type="Proteomes" id="UP000002899"/>
    </source>
</evidence>
<reference evidence="2 3" key="1">
    <citation type="journal article" date="2012" name="Nucleic Acids Res.">
        <title>Sequencing of the smallest Apicomplexan genome from the human pathogen Babesia microti.</title>
        <authorList>
            <person name="Cornillot E."/>
            <person name="Hadj-Kaddour K."/>
            <person name="Dassouli A."/>
            <person name="Noel B."/>
            <person name="Ranwez V."/>
            <person name="Vacherie B."/>
            <person name="Augagneur Y."/>
            <person name="Bres V."/>
            <person name="Duclos A."/>
            <person name="Randazzo S."/>
            <person name="Carcy B."/>
            <person name="Debierre-Grockiego F."/>
            <person name="Delbecq S."/>
            <person name="Moubri-Menage K."/>
            <person name="Shams-Eldin H."/>
            <person name="Usmani-Brown S."/>
            <person name="Bringaud F."/>
            <person name="Wincker P."/>
            <person name="Vivares C.P."/>
            <person name="Schwarz R.T."/>
            <person name="Schetters T.P."/>
            <person name="Krause P.J."/>
            <person name="Gorenflot A."/>
            <person name="Berry V."/>
            <person name="Barbe V."/>
            <person name="Ben Mamoun C."/>
        </authorList>
    </citation>
    <scope>NUCLEOTIDE SEQUENCE [LARGE SCALE GENOMIC DNA]</scope>
    <source>
        <strain evidence="2 3">RI</strain>
    </source>
</reference>
<dbReference type="EMBL" id="FO082872">
    <property type="protein sequence ID" value="SJK85909.1"/>
    <property type="molecule type" value="Genomic_DNA"/>
</dbReference>
<accession>A0A1R4AA80</accession>
<dbReference type="RefSeq" id="XP_021338118.1">
    <property type="nucleotide sequence ID" value="XM_021483165.1"/>
</dbReference>